<evidence type="ECO:0000313" key="9">
    <source>
        <dbReference type="Proteomes" id="UP001203212"/>
    </source>
</evidence>
<dbReference type="Pfam" id="PF02872">
    <property type="entry name" value="5_nucleotid_C"/>
    <property type="match status" value="1"/>
</dbReference>
<dbReference type="PANTHER" id="PTHR11575">
    <property type="entry name" value="5'-NUCLEOTIDASE-RELATED"/>
    <property type="match status" value="1"/>
</dbReference>
<feature type="signal peptide" evidence="5">
    <location>
        <begin position="1"/>
        <end position="20"/>
    </location>
</feature>
<evidence type="ECO:0000256" key="1">
    <source>
        <dbReference type="ARBA" id="ARBA00006654"/>
    </source>
</evidence>
<evidence type="ECO:0000313" key="8">
    <source>
        <dbReference type="EMBL" id="MCL1118398.1"/>
    </source>
</evidence>
<dbReference type="PRINTS" id="PR01607">
    <property type="entry name" value="APYRASEFAMLY"/>
</dbReference>
<feature type="domain" description="Calcineurin-like phosphoesterase" evidence="6">
    <location>
        <begin position="57"/>
        <end position="277"/>
    </location>
</feature>
<dbReference type="InterPro" id="IPR029052">
    <property type="entry name" value="Metallo-depent_PP-like"/>
</dbReference>
<proteinExistence type="inferred from homology"/>
<name>A0ABT0L3U9_9GAMM</name>
<dbReference type="EMBL" id="JAKILK010000009">
    <property type="protein sequence ID" value="MCL1118398.1"/>
    <property type="molecule type" value="Genomic_DNA"/>
</dbReference>
<reference evidence="8 9" key="1">
    <citation type="submission" date="2022-01" db="EMBL/GenBank/DDBJ databases">
        <title>Whole genome-based taxonomy of the Shewanellaceae.</title>
        <authorList>
            <person name="Martin-Rodriguez A.J."/>
        </authorList>
    </citation>
    <scope>NUCLEOTIDE SEQUENCE [LARGE SCALE GENOMIC DNA]</scope>
    <source>
        <strain evidence="8 9">JCM 17801</strain>
    </source>
</reference>
<dbReference type="EC" id="3.6.1.45" evidence="8"/>
<feature type="chain" id="PRO_5044989362" evidence="5">
    <location>
        <begin position="21"/>
        <end position="580"/>
    </location>
</feature>
<organism evidence="8 9">
    <name type="scientific">Shewanella aestuarii</name>
    <dbReference type="NCBI Taxonomy" id="1028752"/>
    <lineage>
        <taxon>Bacteria</taxon>
        <taxon>Pseudomonadati</taxon>
        <taxon>Pseudomonadota</taxon>
        <taxon>Gammaproteobacteria</taxon>
        <taxon>Alteromonadales</taxon>
        <taxon>Shewanellaceae</taxon>
        <taxon>Shewanella</taxon>
    </lineage>
</organism>
<keyword evidence="4 5" id="KW-0547">Nucleotide-binding</keyword>
<comment type="similarity">
    <text evidence="1 5">Belongs to the 5'-nucleotidase family.</text>
</comment>
<dbReference type="InterPro" id="IPR006179">
    <property type="entry name" value="5_nucleotidase/apyrase"/>
</dbReference>
<keyword evidence="3 5" id="KW-0732">Signal</keyword>
<comment type="caution">
    <text evidence="8">The sequence shown here is derived from an EMBL/GenBank/DDBJ whole genome shotgun (WGS) entry which is preliminary data.</text>
</comment>
<keyword evidence="9" id="KW-1185">Reference proteome</keyword>
<dbReference type="EC" id="3.1.3.5" evidence="8"/>
<protein>
    <submittedName>
        <fullName evidence="8">Bifunctional UDP-sugar hydrolase/5'-nucleotidase UshA</fullName>
        <ecNumber evidence="8">3.1.3.5</ecNumber>
        <ecNumber evidence="8">3.6.1.45</ecNumber>
    </submittedName>
</protein>
<dbReference type="InterPro" id="IPR004843">
    <property type="entry name" value="Calcineurin-like_PHP"/>
</dbReference>
<dbReference type="SUPFAM" id="SSF56300">
    <property type="entry name" value="Metallo-dependent phosphatases"/>
    <property type="match status" value="1"/>
</dbReference>
<dbReference type="InterPro" id="IPR036907">
    <property type="entry name" value="5'-Nucleotdase_C_sf"/>
</dbReference>
<accession>A0ABT0L3U9</accession>
<dbReference type="Proteomes" id="UP001203212">
    <property type="component" value="Unassembled WGS sequence"/>
</dbReference>
<dbReference type="GO" id="GO:0008253">
    <property type="term" value="F:5'-nucleotidase activity"/>
    <property type="evidence" value="ECO:0007669"/>
    <property type="project" value="UniProtKB-EC"/>
</dbReference>
<dbReference type="GO" id="GO:0008768">
    <property type="term" value="F:UDP-sugar diphosphatase activity"/>
    <property type="evidence" value="ECO:0007669"/>
    <property type="project" value="UniProtKB-EC"/>
</dbReference>
<dbReference type="NCBIfam" id="NF007109">
    <property type="entry name" value="PRK09558.1"/>
    <property type="match status" value="1"/>
</dbReference>
<keyword evidence="2" id="KW-0479">Metal-binding</keyword>
<evidence type="ECO:0000256" key="5">
    <source>
        <dbReference type="RuleBase" id="RU362119"/>
    </source>
</evidence>
<dbReference type="PROSITE" id="PS00786">
    <property type="entry name" value="5_NUCLEOTIDASE_2"/>
    <property type="match status" value="1"/>
</dbReference>
<dbReference type="Gene3D" id="3.60.21.10">
    <property type="match status" value="1"/>
</dbReference>
<dbReference type="InterPro" id="IPR008334">
    <property type="entry name" value="5'-Nucleotdase_C"/>
</dbReference>
<sequence>MNTSLRLSGLLITGSAIALALALSGCNKKKPEEAPKAPKVTASVACIAAGDDCKRFTLLHTNDHHGRFWHSENGGYGMAARKTILDQIRKEVVEQGGQVLLLSGGDINTGVPESDLQDAEPDFIGMNHLGYDAMAVGNHEFDNPSTVMDKQRGWSKFPWLSANIYRQVDGEWQRYFEPYKVFDVQGLKLAVIGLTTEHTAEIGNPEYVAGLKFTSAQAEAKDILAELEQQHQPDLVFGLTHMGHYENGKHGSNAPGDVSLARSLEPGQIQAIIGGHSQLPVCMEGDTGEYVKKYARDEPCKPDRQNGTWIMQAYEWGKFIGRADFEYYGGELHLAHYELVPVNTETKYGFMQHSSMHTPKDPETLELLRPYQRNGQVKLREEIGVAKANFIGDRKVVRSQATPLGIMIAHAQTQLPVPADFGIMNSGGIRTTIKKGPIRYRDVLEVLPFSNSVTVTEMKGAELKKYLSKVALMTQGSGGFAHFSGIKMTVDCKAKDVDISAVGDKPFKLEDNYRFTLPSYNAAGGNKYPKLKEQARDTGFIDADMLYQFIKKHGKLDPVDYDRAKDVRYINSRNANGCGG</sequence>
<evidence type="ECO:0000256" key="4">
    <source>
        <dbReference type="ARBA" id="ARBA00022741"/>
    </source>
</evidence>
<gene>
    <name evidence="8" type="primary">ushA</name>
    <name evidence="8" type="ORF">L2689_14260</name>
</gene>
<evidence type="ECO:0000256" key="3">
    <source>
        <dbReference type="ARBA" id="ARBA00022729"/>
    </source>
</evidence>
<evidence type="ECO:0000259" key="7">
    <source>
        <dbReference type="Pfam" id="PF02872"/>
    </source>
</evidence>
<dbReference type="PROSITE" id="PS51257">
    <property type="entry name" value="PROKAR_LIPOPROTEIN"/>
    <property type="match status" value="1"/>
</dbReference>
<dbReference type="RefSeq" id="WP_188842632.1">
    <property type="nucleotide sequence ID" value="NZ_BMOT01000009.1"/>
</dbReference>
<keyword evidence="5 8" id="KW-0378">Hydrolase</keyword>
<evidence type="ECO:0000259" key="6">
    <source>
        <dbReference type="Pfam" id="PF00149"/>
    </source>
</evidence>
<feature type="domain" description="5'-Nucleotidase C-terminal" evidence="7">
    <location>
        <begin position="384"/>
        <end position="533"/>
    </location>
</feature>
<dbReference type="Pfam" id="PF00149">
    <property type="entry name" value="Metallophos"/>
    <property type="match status" value="1"/>
</dbReference>
<dbReference type="InterPro" id="IPR006146">
    <property type="entry name" value="5'-Nucleotdase_CS"/>
</dbReference>
<dbReference type="PANTHER" id="PTHR11575:SF46">
    <property type="entry name" value="PROTEIN USHA"/>
    <property type="match status" value="1"/>
</dbReference>
<dbReference type="Gene3D" id="3.90.780.10">
    <property type="entry name" value="5'-Nucleotidase, C-terminal domain"/>
    <property type="match status" value="1"/>
</dbReference>
<dbReference type="SUPFAM" id="SSF55816">
    <property type="entry name" value="5'-nucleotidase (syn. UDP-sugar hydrolase), C-terminal domain"/>
    <property type="match status" value="1"/>
</dbReference>
<evidence type="ECO:0000256" key="2">
    <source>
        <dbReference type="ARBA" id="ARBA00022723"/>
    </source>
</evidence>